<comment type="catalytic activity">
    <reaction evidence="5">
        <text>RNA(n) + a ribonucleoside 5'-triphosphate = RNA(n+1) + diphosphate</text>
        <dbReference type="Rhea" id="RHEA:21248"/>
        <dbReference type="Rhea" id="RHEA-COMP:14527"/>
        <dbReference type="Rhea" id="RHEA-COMP:17342"/>
        <dbReference type="ChEBI" id="CHEBI:33019"/>
        <dbReference type="ChEBI" id="CHEBI:61557"/>
        <dbReference type="ChEBI" id="CHEBI:140395"/>
        <dbReference type="EC" id="2.7.7.48"/>
    </reaction>
</comment>
<protein>
    <recommendedName>
        <fullName evidence="6">RNA-directed RNA polymerase C-terminal domain-containing protein</fullName>
    </recommendedName>
</protein>
<dbReference type="InterPro" id="IPR001205">
    <property type="entry name" value="RNA-dir_pol_C"/>
</dbReference>
<dbReference type="EMBL" id="MW239536">
    <property type="protein sequence ID" value="UGO57602.1"/>
    <property type="molecule type" value="Genomic_RNA"/>
</dbReference>
<keyword evidence="1" id="KW-0808">Transferase</keyword>
<dbReference type="Pfam" id="PF00680">
    <property type="entry name" value="RdRP_1"/>
    <property type="match status" value="1"/>
</dbReference>
<reference evidence="7" key="1">
    <citation type="submission" date="2020-11" db="EMBL/GenBank/DDBJ databases">
        <title>RNA virus dark matter in the feces of wild birds.</title>
        <authorList>
            <person name="Lu X."/>
            <person name="Yang X.S."/>
            <person name="Zhang W."/>
        </authorList>
    </citation>
    <scope>NUCLEOTIDE SEQUENCE</scope>
    <source>
        <strain evidence="7">Thrush146con18</strain>
    </source>
</reference>
<feature type="domain" description="RNA-directed RNA polymerase C-terminal" evidence="6">
    <location>
        <begin position="22"/>
        <end position="303"/>
    </location>
</feature>
<dbReference type="SUPFAM" id="SSF56672">
    <property type="entry name" value="DNA/RNA polymerases"/>
    <property type="match status" value="1"/>
</dbReference>
<dbReference type="InterPro" id="IPR001795">
    <property type="entry name" value="RNA-dir_pol_luteovirus"/>
</dbReference>
<dbReference type="GO" id="GO:0003723">
    <property type="term" value="F:RNA binding"/>
    <property type="evidence" value="ECO:0007669"/>
    <property type="project" value="InterPro"/>
</dbReference>
<keyword evidence="3" id="KW-0547">Nucleotide-binding</keyword>
<evidence type="ECO:0000256" key="2">
    <source>
        <dbReference type="ARBA" id="ARBA00022695"/>
    </source>
</evidence>
<evidence type="ECO:0000313" key="7">
    <source>
        <dbReference type="EMBL" id="UGO57602.1"/>
    </source>
</evidence>
<dbReference type="GO" id="GO:0003968">
    <property type="term" value="F:RNA-directed RNA polymerase activity"/>
    <property type="evidence" value="ECO:0007669"/>
    <property type="project" value="UniProtKB-EC"/>
</dbReference>
<evidence type="ECO:0000256" key="5">
    <source>
        <dbReference type="ARBA" id="ARBA00048744"/>
    </source>
</evidence>
<dbReference type="InterPro" id="IPR043502">
    <property type="entry name" value="DNA/RNA_pol_sf"/>
</dbReference>
<keyword evidence="2" id="KW-0548">Nucleotidyltransferase</keyword>
<proteinExistence type="predicted"/>
<organism evidence="7">
    <name type="scientific">Riboviria sp</name>
    <dbReference type="NCBI Taxonomy" id="2585031"/>
    <lineage>
        <taxon>Viruses</taxon>
        <taxon>Riboviria</taxon>
    </lineage>
</organism>
<dbReference type="GO" id="GO:0000166">
    <property type="term" value="F:nucleotide binding"/>
    <property type="evidence" value="ECO:0007669"/>
    <property type="project" value="UniProtKB-KW"/>
</dbReference>
<accession>A0A8K1U2U0</accession>
<dbReference type="GO" id="GO:0006351">
    <property type="term" value="P:DNA-templated transcription"/>
    <property type="evidence" value="ECO:0007669"/>
    <property type="project" value="InterPro"/>
</dbReference>
<evidence type="ECO:0000256" key="3">
    <source>
        <dbReference type="ARBA" id="ARBA00022741"/>
    </source>
</evidence>
<evidence type="ECO:0000256" key="4">
    <source>
        <dbReference type="ARBA" id="ARBA00022953"/>
    </source>
</evidence>
<keyword evidence="4" id="KW-0693">Viral RNA replication</keyword>
<name>A0A8K1U2U0_9VIRU</name>
<dbReference type="PRINTS" id="PR00914">
    <property type="entry name" value="LVIRUSRNAPOL"/>
</dbReference>
<sequence length="386" mass="44969">MMTTDQIGVSLFVDDDVNKWAKEQYVQSLQEIEMSSIPGACLLRQLGTTNGQVFKYDSETNTVCVERFTLVWNVVRDRISNLMEETTADPLYAFIKPEPHKVEKILEGRLRLIAGVSGIDSFVDRILFRELVKSMTNRLGRTPIAVGWTPVTGAQAFYSYLGHHDKWLSMDKSHWDWSVHPWLLDAVKRVLKNFVPMRPRWWSILVDRRFEALFNEPVWEFQDGTQIRQREPGIMKSGCYLTIWINSISQLIIHNYITVINNIPPYPIWALGDDTIQHLPDEYVSDYKDALVDLGYKVKCVESAIPEFCGFHILRYAHVPAYNHKHSFLLRHLTWNKEDAISTLRSYQLLYCNEKPILAKIRELARSRNLPQAIFKDEFMAMIQNQ</sequence>
<evidence type="ECO:0000256" key="1">
    <source>
        <dbReference type="ARBA" id="ARBA00022679"/>
    </source>
</evidence>
<evidence type="ECO:0000259" key="6">
    <source>
        <dbReference type="Pfam" id="PF00680"/>
    </source>
</evidence>